<feature type="domain" description="N-acetyltransferase" evidence="1">
    <location>
        <begin position="118"/>
        <end position="265"/>
    </location>
</feature>
<sequence>MTATDQIHSQIDPWGLSDKRLCRLLEDLCLTAWPALKTIHDDGWLLRFARGHTGRANAVSCLWAGDLAVADKVDRAERAYIREGLPPRFRITPLAPATLTAELDRRGYRRQEENLVQAAVVPADLAVEADGLRWRVDAAPAADLLAGYEAASPVPPVEREPMRQLLAAIAPPTLYVSAWDGDRYAASALGVVDRGWLGIYKVLVAPDQRGRGLSRRLLARLLAAGAEAGAGHAYLQVGGANQAALATYARAGFGTVYRYQYRQAP</sequence>
<gene>
    <name evidence="2" type="ORF">FHS74_000162</name>
</gene>
<dbReference type="Pfam" id="PF24553">
    <property type="entry name" value="Rv0428c_C"/>
    <property type="match status" value="1"/>
</dbReference>
<dbReference type="Proteomes" id="UP000539175">
    <property type="component" value="Unassembled WGS sequence"/>
</dbReference>
<dbReference type="EMBL" id="JACIIZ010000001">
    <property type="protein sequence ID" value="MBB6249629.1"/>
    <property type="molecule type" value="Genomic_DNA"/>
</dbReference>
<organism evidence="2 3">
    <name type="scientific">Nitrospirillum iridis</name>
    <dbReference type="NCBI Taxonomy" id="765888"/>
    <lineage>
        <taxon>Bacteria</taxon>
        <taxon>Pseudomonadati</taxon>
        <taxon>Pseudomonadota</taxon>
        <taxon>Alphaproteobacteria</taxon>
        <taxon>Rhodospirillales</taxon>
        <taxon>Azospirillaceae</taxon>
        <taxon>Nitrospirillum</taxon>
    </lineage>
</organism>
<dbReference type="SUPFAM" id="SSF55729">
    <property type="entry name" value="Acyl-CoA N-acyltransferases (Nat)"/>
    <property type="match status" value="1"/>
</dbReference>
<dbReference type="GO" id="GO:0016747">
    <property type="term" value="F:acyltransferase activity, transferring groups other than amino-acyl groups"/>
    <property type="evidence" value="ECO:0007669"/>
    <property type="project" value="InterPro"/>
</dbReference>
<keyword evidence="3" id="KW-1185">Reference proteome</keyword>
<dbReference type="Gene3D" id="3.40.630.30">
    <property type="match status" value="1"/>
</dbReference>
<keyword evidence="2" id="KW-0687">Ribonucleoprotein</keyword>
<evidence type="ECO:0000259" key="1">
    <source>
        <dbReference type="PROSITE" id="PS51186"/>
    </source>
</evidence>
<comment type="caution">
    <text evidence="2">The sequence shown here is derived from an EMBL/GenBank/DDBJ whole genome shotgun (WGS) entry which is preliminary data.</text>
</comment>
<dbReference type="InterPro" id="IPR016181">
    <property type="entry name" value="Acyl_CoA_acyltransferase"/>
</dbReference>
<keyword evidence="2" id="KW-0689">Ribosomal protein</keyword>
<dbReference type="GO" id="GO:0005840">
    <property type="term" value="C:ribosome"/>
    <property type="evidence" value="ECO:0007669"/>
    <property type="project" value="UniProtKB-KW"/>
</dbReference>
<dbReference type="PROSITE" id="PS51186">
    <property type="entry name" value="GNAT"/>
    <property type="match status" value="1"/>
</dbReference>
<dbReference type="InterPro" id="IPR056935">
    <property type="entry name" value="Rv0428c-like_C"/>
</dbReference>
<dbReference type="InterPro" id="IPR000182">
    <property type="entry name" value="GNAT_dom"/>
</dbReference>
<accession>A0A7X0ECS5</accession>
<protein>
    <submittedName>
        <fullName evidence="2">Ribosomal protein S18 acetylase RimI-like enzyme</fullName>
    </submittedName>
</protein>
<dbReference type="AlphaFoldDB" id="A0A7X0ECS5"/>
<name>A0A7X0ECS5_9PROT</name>
<proteinExistence type="predicted"/>
<evidence type="ECO:0000313" key="3">
    <source>
        <dbReference type="Proteomes" id="UP000539175"/>
    </source>
</evidence>
<dbReference type="RefSeq" id="WP_184796537.1">
    <property type="nucleotide sequence ID" value="NZ_JACIIZ010000001.1"/>
</dbReference>
<evidence type="ECO:0000313" key="2">
    <source>
        <dbReference type="EMBL" id="MBB6249629.1"/>
    </source>
</evidence>
<reference evidence="2 3" key="1">
    <citation type="submission" date="2020-08" db="EMBL/GenBank/DDBJ databases">
        <title>Genomic Encyclopedia of Type Strains, Phase IV (KMG-IV): sequencing the most valuable type-strain genomes for metagenomic binning, comparative biology and taxonomic classification.</title>
        <authorList>
            <person name="Goeker M."/>
        </authorList>
    </citation>
    <scope>NUCLEOTIDE SEQUENCE [LARGE SCALE GENOMIC DNA]</scope>
    <source>
        <strain evidence="2 3">DSM 22198</strain>
    </source>
</reference>